<dbReference type="InterPro" id="IPR009057">
    <property type="entry name" value="Homeodomain-like_sf"/>
</dbReference>
<evidence type="ECO:0000256" key="2">
    <source>
        <dbReference type="ARBA" id="ARBA00023015"/>
    </source>
</evidence>
<evidence type="ECO:0000313" key="8">
    <source>
        <dbReference type="EMBL" id="GIH16564.1"/>
    </source>
</evidence>
<dbReference type="AlphaFoldDB" id="A0A8J3QT69"/>
<sequence>MSFRRTPGSPSGVALERPPSTVYASRMSSPAKPSTVKVPPRGERVRNPRKQTAKTREDILDAALTTFGNRGYTNGSLVEIADQVGMTHAGVLHHFGSKDQLLLAVLKHRDLASSRDLEDANLPRGAALFAHLRQTAQLNAGQPGLVQAYAVLSAESVTDEHPAKEWFRQRYEGLRASVREALRDEWGSDGDPDPDSVEAAAAAVLAVMDGLQVQWLLAPDEVDLAQASAFAIDAIVAATVDRRRRATVAAVAQESDRPSGSASVPGKK</sequence>
<gene>
    <name evidence="8" type="ORF">Raf01_47360</name>
</gene>
<evidence type="ECO:0000256" key="5">
    <source>
        <dbReference type="PROSITE-ProRule" id="PRU00335"/>
    </source>
</evidence>
<comment type="caution">
    <text evidence="8">The sequence shown here is derived from an EMBL/GenBank/DDBJ whole genome shotgun (WGS) entry which is preliminary data.</text>
</comment>
<evidence type="ECO:0000256" key="3">
    <source>
        <dbReference type="ARBA" id="ARBA00023125"/>
    </source>
</evidence>
<dbReference type="InterPro" id="IPR039538">
    <property type="entry name" value="BetI_C"/>
</dbReference>
<keyword evidence="3 5" id="KW-0238">DNA-binding</keyword>
<proteinExistence type="predicted"/>
<dbReference type="GO" id="GO:0000976">
    <property type="term" value="F:transcription cis-regulatory region binding"/>
    <property type="evidence" value="ECO:0007669"/>
    <property type="project" value="TreeGrafter"/>
</dbReference>
<accession>A0A8J3QT69</accession>
<evidence type="ECO:0000259" key="7">
    <source>
        <dbReference type="PROSITE" id="PS50977"/>
    </source>
</evidence>
<keyword evidence="4" id="KW-0804">Transcription</keyword>
<evidence type="ECO:0000313" key="9">
    <source>
        <dbReference type="Proteomes" id="UP000642748"/>
    </source>
</evidence>
<evidence type="ECO:0000256" key="4">
    <source>
        <dbReference type="ARBA" id="ARBA00023163"/>
    </source>
</evidence>
<feature type="region of interest" description="Disordered" evidence="6">
    <location>
        <begin position="1"/>
        <end position="53"/>
    </location>
</feature>
<dbReference type="Pfam" id="PF13977">
    <property type="entry name" value="TetR_C_6"/>
    <property type="match status" value="1"/>
</dbReference>
<dbReference type="PANTHER" id="PTHR30055">
    <property type="entry name" value="HTH-TYPE TRANSCRIPTIONAL REGULATOR RUTR"/>
    <property type="match status" value="1"/>
</dbReference>
<dbReference type="Pfam" id="PF00440">
    <property type="entry name" value="TetR_N"/>
    <property type="match status" value="1"/>
</dbReference>
<protein>
    <recommendedName>
        <fullName evidence="7">HTH tetR-type domain-containing protein</fullName>
    </recommendedName>
</protein>
<dbReference type="Gene3D" id="1.10.357.10">
    <property type="entry name" value="Tetracycline Repressor, domain 2"/>
    <property type="match status" value="1"/>
</dbReference>
<dbReference type="Proteomes" id="UP000642748">
    <property type="component" value="Unassembled WGS sequence"/>
</dbReference>
<dbReference type="SUPFAM" id="SSF48498">
    <property type="entry name" value="Tetracyclin repressor-like, C-terminal domain"/>
    <property type="match status" value="1"/>
</dbReference>
<dbReference type="SUPFAM" id="SSF46689">
    <property type="entry name" value="Homeodomain-like"/>
    <property type="match status" value="1"/>
</dbReference>
<evidence type="ECO:0000256" key="1">
    <source>
        <dbReference type="ARBA" id="ARBA00022491"/>
    </source>
</evidence>
<organism evidence="8 9">
    <name type="scientific">Rugosimonospora africana</name>
    <dbReference type="NCBI Taxonomy" id="556532"/>
    <lineage>
        <taxon>Bacteria</taxon>
        <taxon>Bacillati</taxon>
        <taxon>Actinomycetota</taxon>
        <taxon>Actinomycetes</taxon>
        <taxon>Micromonosporales</taxon>
        <taxon>Micromonosporaceae</taxon>
        <taxon>Rugosimonospora</taxon>
    </lineage>
</organism>
<dbReference type="GO" id="GO:0003700">
    <property type="term" value="F:DNA-binding transcription factor activity"/>
    <property type="evidence" value="ECO:0007669"/>
    <property type="project" value="TreeGrafter"/>
</dbReference>
<feature type="DNA-binding region" description="H-T-H motif" evidence="5">
    <location>
        <begin position="76"/>
        <end position="95"/>
    </location>
</feature>
<evidence type="ECO:0000256" key="6">
    <source>
        <dbReference type="SAM" id="MobiDB-lite"/>
    </source>
</evidence>
<keyword evidence="1" id="KW-0678">Repressor</keyword>
<name>A0A8J3QT69_9ACTN</name>
<dbReference type="PANTHER" id="PTHR30055:SF234">
    <property type="entry name" value="HTH-TYPE TRANSCRIPTIONAL REGULATOR BETI"/>
    <property type="match status" value="1"/>
</dbReference>
<dbReference type="PROSITE" id="PS50977">
    <property type="entry name" value="HTH_TETR_2"/>
    <property type="match status" value="1"/>
</dbReference>
<dbReference type="InterPro" id="IPR001647">
    <property type="entry name" value="HTH_TetR"/>
</dbReference>
<feature type="domain" description="HTH tetR-type" evidence="7">
    <location>
        <begin position="53"/>
        <end position="113"/>
    </location>
</feature>
<reference evidence="8" key="1">
    <citation type="submission" date="2021-01" db="EMBL/GenBank/DDBJ databases">
        <title>Whole genome shotgun sequence of Rugosimonospora africana NBRC 104875.</title>
        <authorList>
            <person name="Komaki H."/>
            <person name="Tamura T."/>
        </authorList>
    </citation>
    <scope>NUCLEOTIDE SEQUENCE</scope>
    <source>
        <strain evidence="8">NBRC 104875</strain>
    </source>
</reference>
<keyword evidence="2" id="KW-0805">Transcription regulation</keyword>
<dbReference type="InterPro" id="IPR036271">
    <property type="entry name" value="Tet_transcr_reg_TetR-rel_C_sf"/>
</dbReference>
<dbReference type="PRINTS" id="PR00455">
    <property type="entry name" value="HTHTETR"/>
</dbReference>
<keyword evidence="9" id="KW-1185">Reference proteome</keyword>
<dbReference type="EMBL" id="BONZ01000045">
    <property type="protein sequence ID" value="GIH16564.1"/>
    <property type="molecule type" value="Genomic_DNA"/>
</dbReference>
<dbReference type="InterPro" id="IPR050109">
    <property type="entry name" value="HTH-type_TetR-like_transc_reg"/>
</dbReference>
<feature type="compositionally biased region" description="Polar residues" evidence="6">
    <location>
        <begin position="22"/>
        <end position="32"/>
    </location>
</feature>